<evidence type="ECO:0000256" key="1">
    <source>
        <dbReference type="SAM" id="Phobius"/>
    </source>
</evidence>
<dbReference type="Pfam" id="PF13687">
    <property type="entry name" value="DUF4153"/>
    <property type="match status" value="1"/>
</dbReference>
<protein>
    <submittedName>
        <fullName evidence="2">DUF4173 domain-containing protein</fullName>
    </submittedName>
</protein>
<keyword evidence="3" id="KW-1185">Reference proteome</keyword>
<organism evidence="2 3">
    <name type="scientific">Lentzea tibetensis</name>
    <dbReference type="NCBI Taxonomy" id="2591470"/>
    <lineage>
        <taxon>Bacteria</taxon>
        <taxon>Bacillati</taxon>
        <taxon>Actinomycetota</taxon>
        <taxon>Actinomycetes</taxon>
        <taxon>Pseudonocardiales</taxon>
        <taxon>Pseudonocardiaceae</taxon>
        <taxon>Lentzea</taxon>
    </lineage>
</organism>
<comment type="caution">
    <text evidence="2">The sequence shown here is derived from an EMBL/GenBank/DDBJ whole genome shotgun (WGS) entry which is preliminary data.</text>
</comment>
<dbReference type="AlphaFoldDB" id="A0A563F0U1"/>
<feature type="transmembrane region" description="Helical" evidence="1">
    <location>
        <begin position="249"/>
        <end position="269"/>
    </location>
</feature>
<sequence>MASVLCGAMALVNGRSVLSVAFSAIAIPLAALRSVPWVARGLANARPRNVRSVISVGVSLLLLMVFGSLLASADATFNEFMNRLTPSIDPDKASWWIFMFVVAGFGAFGACYLVTSPAQIKDEGARKPGTLRPKDYALPVGVLVVLFTGFLATQVAVLFGGNDYVQRTAGVTFAEYARSGFWQLLWVTVLTLAVIGVVARWSAKETVRDQMWLRGLLGALAVLTLVIVTSALSRMWFYQEAYGFTVLRLLVGACELWLGLVYLLVIAAGVQLRAAWLPRAVVGTGTAFFLALAVLNPEAIVAEHNVTRWKETGKIDTYYLQQLSGDAVPAIYELPEPLRSCAIWSPRLMPVHDEDFRDWNLSREKARKLLADNPLMNSCQEDRPNR</sequence>
<reference evidence="2 3" key="1">
    <citation type="submission" date="2019-07" db="EMBL/GenBank/DDBJ databases">
        <title>Lentzea xizangensis sp. nov., isolated from Qinghai-Tibetan Plateau Soils.</title>
        <authorList>
            <person name="Huang J."/>
        </authorList>
    </citation>
    <scope>NUCLEOTIDE SEQUENCE [LARGE SCALE GENOMIC DNA]</scope>
    <source>
        <strain evidence="2 3">FXJ1.1311</strain>
    </source>
</reference>
<dbReference type="InterPro" id="IPR025291">
    <property type="entry name" value="DUF4153"/>
</dbReference>
<feature type="transmembrane region" description="Helical" evidence="1">
    <location>
        <begin position="215"/>
        <end position="237"/>
    </location>
</feature>
<dbReference type="Proteomes" id="UP000316639">
    <property type="component" value="Unassembled WGS sequence"/>
</dbReference>
<evidence type="ECO:0000313" key="2">
    <source>
        <dbReference type="EMBL" id="TWP53570.1"/>
    </source>
</evidence>
<feature type="transmembrane region" description="Helical" evidence="1">
    <location>
        <begin position="181"/>
        <end position="203"/>
    </location>
</feature>
<name>A0A563F0U1_9PSEU</name>
<accession>A0A563F0U1</accession>
<feature type="transmembrane region" description="Helical" evidence="1">
    <location>
        <begin position="53"/>
        <end position="73"/>
    </location>
</feature>
<keyword evidence="1" id="KW-0472">Membrane</keyword>
<feature type="transmembrane region" description="Helical" evidence="1">
    <location>
        <begin position="136"/>
        <end position="161"/>
    </location>
</feature>
<feature type="transmembrane region" description="Helical" evidence="1">
    <location>
        <begin position="276"/>
        <end position="295"/>
    </location>
</feature>
<feature type="transmembrane region" description="Helical" evidence="1">
    <location>
        <begin position="12"/>
        <end position="32"/>
    </location>
</feature>
<keyword evidence="1" id="KW-0812">Transmembrane</keyword>
<evidence type="ECO:0000313" key="3">
    <source>
        <dbReference type="Proteomes" id="UP000316639"/>
    </source>
</evidence>
<keyword evidence="1" id="KW-1133">Transmembrane helix</keyword>
<gene>
    <name evidence="2" type="ORF">FKR81_04980</name>
</gene>
<proteinExistence type="predicted"/>
<dbReference type="OrthoDB" id="9767931at2"/>
<feature type="transmembrane region" description="Helical" evidence="1">
    <location>
        <begin position="93"/>
        <end position="115"/>
    </location>
</feature>
<dbReference type="EMBL" id="VOBR01000003">
    <property type="protein sequence ID" value="TWP53570.1"/>
    <property type="molecule type" value="Genomic_DNA"/>
</dbReference>